<dbReference type="Gene3D" id="2.30.42.10">
    <property type="match status" value="1"/>
</dbReference>
<sequence>SEEEAYGFEIDHNEGPRVVEVKKGSIASKAGLSSYSRIVGVNEVRFHSQTSVESVLEKMSMRPLSTTLYISRDLHLIPRFTFEWFREHIRFFVILMLILDKNTSIIDTIITSYTYTWIFGWLLNHCPRILFPKTLFDFFLIGYALIDWNFASVTFRIVSLFVNGVFCSELLRKDKKLRRQRKEAEMLIMKGKTVESTDDLI</sequence>
<dbReference type="EMBL" id="BTSY01000003">
    <property type="protein sequence ID" value="GMT17111.1"/>
    <property type="molecule type" value="Genomic_DNA"/>
</dbReference>
<evidence type="ECO:0000313" key="2">
    <source>
        <dbReference type="EMBL" id="GMT37269.1"/>
    </source>
</evidence>
<accession>A0AAV5VCJ1</accession>
<evidence type="ECO:0000313" key="1">
    <source>
        <dbReference type="EMBL" id="GMT17111.1"/>
    </source>
</evidence>
<feature type="non-terminal residue" evidence="1">
    <location>
        <position position="1"/>
    </location>
</feature>
<dbReference type="AlphaFoldDB" id="A0AAV5VCJ1"/>
<reference evidence="1" key="1">
    <citation type="submission" date="2023-10" db="EMBL/GenBank/DDBJ databases">
        <title>Genome assembly of Pristionchus species.</title>
        <authorList>
            <person name="Yoshida K."/>
            <person name="Sommer R.J."/>
        </authorList>
    </citation>
    <scope>NUCLEOTIDE SEQUENCE</scope>
    <source>
        <strain evidence="1">RS5133</strain>
    </source>
</reference>
<organism evidence="1 3">
    <name type="scientific">Pristionchus fissidentatus</name>
    <dbReference type="NCBI Taxonomy" id="1538716"/>
    <lineage>
        <taxon>Eukaryota</taxon>
        <taxon>Metazoa</taxon>
        <taxon>Ecdysozoa</taxon>
        <taxon>Nematoda</taxon>
        <taxon>Chromadorea</taxon>
        <taxon>Rhabditida</taxon>
        <taxon>Rhabditina</taxon>
        <taxon>Diplogasteromorpha</taxon>
        <taxon>Diplogasteroidea</taxon>
        <taxon>Neodiplogasteridae</taxon>
        <taxon>Pristionchus</taxon>
    </lineage>
</organism>
<protein>
    <recommendedName>
        <fullName evidence="4">PDZ domain-containing protein</fullName>
    </recommendedName>
</protein>
<keyword evidence="3" id="KW-1185">Reference proteome</keyword>
<name>A0AAV5VCJ1_9BILA</name>
<comment type="caution">
    <text evidence="1">The sequence shown here is derived from an EMBL/GenBank/DDBJ whole genome shotgun (WGS) entry which is preliminary data.</text>
</comment>
<dbReference type="EMBL" id="BTSY01000087">
    <property type="protein sequence ID" value="GMT37269.1"/>
    <property type="molecule type" value="Genomic_DNA"/>
</dbReference>
<evidence type="ECO:0000313" key="3">
    <source>
        <dbReference type="Proteomes" id="UP001432322"/>
    </source>
</evidence>
<dbReference type="SUPFAM" id="SSF50156">
    <property type="entry name" value="PDZ domain-like"/>
    <property type="match status" value="1"/>
</dbReference>
<gene>
    <name evidence="2" type="ORF">PFISCL1PPCAC_28566</name>
    <name evidence="1" type="ORF">PFISCL1PPCAC_8408</name>
</gene>
<dbReference type="Proteomes" id="UP001432322">
    <property type="component" value="Unassembled WGS sequence"/>
</dbReference>
<dbReference type="InterPro" id="IPR036034">
    <property type="entry name" value="PDZ_sf"/>
</dbReference>
<proteinExistence type="predicted"/>
<feature type="non-terminal residue" evidence="1">
    <location>
        <position position="201"/>
    </location>
</feature>
<evidence type="ECO:0008006" key="4">
    <source>
        <dbReference type="Google" id="ProtNLM"/>
    </source>
</evidence>